<dbReference type="SUPFAM" id="SSF56112">
    <property type="entry name" value="Protein kinase-like (PK-like)"/>
    <property type="match status" value="1"/>
</dbReference>
<dbReference type="Pfam" id="PF00069">
    <property type="entry name" value="Pkinase"/>
    <property type="match status" value="1"/>
</dbReference>
<feature type="binding site" evidence="7">
    <location>
        <position position="39"/>
    </location>
    <ligand>
        <name>ATP</name>
        <dbReference type="ChEBI" id="CHEBI:30616"/>
    </ligand>
</feature>
<dbReference type="PROSITE" id="PS00107">
    <property type="entry name" value="PROTEIN_KINASE_ATP"/>
    <property type="match status" value="1"/>
</dbReference>
<proteinExistence type="predicted"/>
<evidence type="ECO:0000256" key="7">
    <source>
        <dbReference type="PROSITE-ProRule" id="PRU10141"/>
    </source>
</evidence>
<keyword evidence="5 9" id="KW-0418">Kinase</keyword>
<dbReference type="KEGG" id="maic:MAIC_48040"/>
<dbReference type="InterPro" id="IPR011009">
    <property type="entry name" value="Kinase-like_dom_sf"/>
</dbReference>
<dbReference type="PROSITE" id="PS50011">
    <property type="entry name" value="PROTEIN_KINASE_DOM"/>
    <property type="match status" value="1"/>
</dbReference>
<keyword evidence="3" id="KW-0808">Transferase</keyword>
<sequence>MLRPGDQFAGYVVDRTLGRGGNAMVYLAHRQSEPAVALKILTDEHRDPAALERLRREFDIASGLHHPHIAAMFDRGPDWLTMQYVDGGNATALASLADKLSALAQIAAALDYAHGAGVVHCDIKPTNILVAEDFLHIGAVLIDFGVAHVVDEQCPPMAARPSHVQASLPYAAPELLTGSPPSPATDEYELACTAVELIAGAPPFTAATPMGLFDRHLHHPPPRLSRKIDWVPRAFDSILAKAMAKRAEARYQTCTEFVTLITRALT</sequence>
<evidence type="ECO:0000256" key="1">
    <source>
        <dbReference type="ARBA" id="ARBA00012513"/>
    </source>
</evidence>
<keyword evidence="4 7" id="KW-0547">Nucleotide-binding</keyword>
<dbReference type="Gene3D" id="3.30.200.20">
    <property type="entry name" value="Phosphorylase Kinase, domain 1"/>
    <property type="match status" value="1"/>
</dbReference>
<evidence type="ECO:0000313" key="9">
    <source>
        <dbReference type="EMBL" id="BBX10001.1"/>
    </source>
</evidence>
<dbReference type="CDD" id="cd14014">
    <property type="entry name" value="STKc_PknB_like"/>
    <property type="match status" value="1"/>
</dbReference>
<keyword evidence="6 7" id="KW-0067">ATP-binding</keyword>
<dbReference type="RefSeq" id="WP_115318627.1">
    <property type="nucleotide sequence ID" value="NZ_AP022561.1"/>
</dbReference>
<accession>A0AAD1HS28</accession>
<dbReference type="PROSITE" id="PS00108">
    <property type="entry name" value="PROTEIN_KINASE_ST"/>
    <property type="match status" value="1"/>
</dbReference>
<evidence type="ECO:0000256" key="6">
    <source>
        <dbReference type="ARBA" id="ARBA00022840"/>
    </source>
</evidence>
<feature type="domain" description="Protein kinase" evidence="8">
    <location>
        <begin position="11"/>
        <end position="266"/>
    </location>
</feature>
<dbReference type="InterPro" id="IPR017441">
    <property type="entry name" value="Protein_kinase_ATP_BS"/>
</dbReference>
<dbReference type="AlphaFoldDB" id="A0AAD1HS28"/>
<gene>
    <name evidence="9" type="ORF">MAIC_48040</name>
</gene>
<dbReference type="GO" id="GO:0080090">
    <property type="term" value="P:regulation of primary metabolic process"/>
    <property type="evidence" value="ECO:0007669"/>
    <property type="project" value="UniProtKB-ARBA"/>
</dbReference>
<organism evidence="9 10">
    <name type="scientific">Mycolicibacterium aichiense</name>
    <dbReference type="NCBI Taxonomy" id="1799"/>
    <lineage>
        <taxon>Bacteria</taxon>
        <taxon>Bacillati</taxon>
        <taxon>Actinomycetota</taxon>
        <taxon>Actinomycetes</taxon>
        <taxon>Mycobacteriales</taxon>
        <taxon>Mycobacteriaceae</taxon>
        <taxon>Mycolicibacterium</taxon>
    </lineage>
</organism>
<dbReference type="Proteomes" id="UP000467327">
    <property type="component" value="Chromosome"/>
</dbReference>
<dbReference type="Gene3D" id="1.10.510.10">
    <property type="entry name" value="Transferase(Phosphotransferase) domain 1"/>
    <property type="match status" value="1"/>
</dbReference>
<evidence type="ECO:0000256" key="2">
    <source>
        <dbReference type="ARBA" id="ARBA00022527"/>
    </source>
</evidence>
<keyword evidence="2" id="KW-0723">Serine/threonine-protein kinase</keyword>
<protein>
    <recommendedName>
        <fullName evidence="1">non-specific serine/threonine protein kinase</fullName>
        <ecNumber evidence="1">2.7.11.1</ecNumber>
    </recommendedName>
</protein>
<dbReference type="InterPro" id="IPR008271">
    <property type="entry name" value="Ser/Thr_kinase_AS"/>
</dbReference>
<dbReference type="PANTHER" id="PTHR43289:SF6">
    <property type="entry name" value="SERINE_THREONINE-PROTEIN KINASE NEKL-3"/>
    <property type="match status" value="1"/>
</dbReference>
<name>A0AAD1HS28_9MYCO</name>
<keyword evidence="10" id="KW-1185">Reference proteome</keyword>
<dbReference type="EMBL" id="AP022561">
    <property type="protein sequence ID" value="BBX10001.1"/>
    <property type="molecule type" value="Genomic_DNA"/>
</dbReference>
<dbReference type="SMART" id="SM00220">
    <property type="entry name" value="S_TKc"/>
    <property type="match status" value="1"/>
</dbReference>
<dbReference type="PANTHER" id="PTHR43289">
    <property type="entry name" value="MITOGEN-ACTIVATED PROTEIN KINASE KINASE KINASE 20-RELATED"/>
    <property type="match status" value="1"/>
</dbReference>
<evidence type="ECO:0000259" key="8">
    <source>
        <dbReference type="PROSITE" id="PS50011"/>
    </source>
</evidence>
<evidence type="ECO:0000256" key="3">
    <source>
        <dbReference type="ARBA" id="ARBA00022679"/>
    </source>
</evidence>
<evidence type="ECO:0000313" key="10">
    <source>
        <dbReference type="Proteomes" id="UP000467327"/>
    </source>
</evidence>
<dbReference type="GO" id="GO:0005524">
    <property type="term" value="F:ATP binding"/>
    <property type="evidence" value="ECO:0007669"/>
    <property type="project" value="UniProtKB-UniRule"/>
</dbReference>
<evidence type="ECO:0000256" key="4">
    <source>
        <dbReference type="ARBA" id="ARBA00022741"/>
    </source>
</evidence>
<reference evidence="9 10" key="1">
    <citation type="journal article" date="2019" name="Emerg. Microbes Infect.">
        <title>Comprehensive subspecies identification of 175 nontuberculous mycobacteria species based on 7547 genomic profiles.</title>
        <authorList>
            <person name="Matsumoto Y."/>
            <person name="Kinjo T."/>
            <person name="Motooka D."/>
            <person name="Nabeya D."/>
            <person name="Jung N."/>
            <person name="Uechi K."/>
            <person name="Horii T."/>
            <person name="Iida T."/>
            <person name="Fujita J."/>
            <person name="Nakamura S."/>
        </authorList>
    </citation>
    <scope>NUCLEOTIDE SEQUENCE [LARGE SCALE GENOMIC DNA]</scope>
    <source>
        <strain evidence="9 10">JCM 6376</strain>
    </source>
</reference>
<evidence type="ECO:0000256" key="5">
    <source>
        <dbReference type="ARBA" id="ARBA00022777"/>
    </source>
</evidence>
<dbReference type="InterPro" id="IPR000719">
    <property type="entry name" value="Prot_kinase_dom"/>
</dbReference>
<dbReference type="EC" id="2.7.11.1" evidence="1"/>
<dbReference type="GO" id="GO:0004674">
    <property type="term" value="F:protein serine/threonine kinase activity"/>
    <property type="evidence" value="ECO:0007669"/>
    <property type="project" value="UniProtKB-KW"/>
</dbReference>